<protein>
    <submittedName>
        <fullName evidence="2">SAG family member</fullName>
    </submittedName>
</protein>
<dbReference type="EMBL" id="HG710173">
    <property type="protein sequence ID" value="CDJ45637.1"/>
    <property type="molecule type" value="Genomic_DNA"/>
</dbReference>
<name>U6L5F7_9EIME</name>
<feature type="chain" id="PRO_5004673326" evidence="1">
    <location>
        <begin position="24"/>
        <end position="259"/>
    </location>
</feature>
<sequence>MASFYRTTAAVCLVALYVLRSEAKDQTTYKFKAFNVDDTCYLAANLARNGSLPVHINEVARGESLVSTLKTKVESQENVIEEAAVSDHSCDALVKKEGLKDIFHYTFPQQENPNYRELLQAALDAGLAVFTDTKHQNNWQQIWAVDAGASLAYLLGANSTTIGCVIGQCTAATSVVGGGRSAATPTGKAVLFCELNPAAQKDQAPFDEEYYDGLIARTAKLVSMTEEDLKAASNDATAATAIPTILSAGVIAMLTVVSA</sequence>
<dbReference type="AlphaFoldDB" id="U6L5F7"/>
<dbReference type="Proteomes" id="UP000030750">
    <property type="component" value="Unassembled WGS sequence"/>
</dbReference>
<proteinExistence type="predicted"/>
<gene>
    <name evidence="2" type="ORF">EBH_0033350</name>
</gene>
<keyword evidence="3" id="KW-1185">Reference proteome</keyword>
<evidence type="ECO:0000313" key="3">
    <source>
        <dbReference type="Proteomes" id="UP000030750"/>
    </source>
</evidence>
<reference evidence="2" key="2">
    <citation type="submission" date="2013-10" db="EMBL/GenBank/DDBJ databases">
        <authorList>
            <person name="Aslett M."/>
        </authorList>
    </citation>
    <scope>NUCLEOTIDE SEQUENCE [LARGE SCALE GENOMIC DNA]</scope>
    <source>
        <strain evidence="2">Houghton</strain>
    </source>
</reference>
<evidence type="ECO:0000313" key="2">
    <source>
        <dbReference type="EMBL" id="CDJ45637.1"/>
    </source>
</evidence>
<dbReference type="VEuPathDB" id="ToxoDB:EBH_0033350"/>
<organism evidence="2 3">
    <name type="scientific">Eimeria brunetti</name>
    <dbReference type="NCBI Taxonomy" id="51314"/>
    <lineage>
        <taxon>Eukaryota</taxon>
        <taxon>Sar</taxon>
        <taxon>Alveolata</taxon>
        <taxon>Apicomplexa</taxon>
        <taxon>Conoidasida</taxon>
        <taxon>Coccidia</taxon>
        <taxon>Eucoccidiorida</taxon>
        <taxon>Eimeriorina</taxon>
        <taxon>Eimeriidae</taxon>
        <taxon>Eimeria</taxon>
    </lineage>
</organism>
<evidence type="ECO:0000256" key="1">
    <source>
        <dbReference type="SAM" id="SignalP"/>
    </source>
</evidence>
<feature type="signal peptide" evidence="1">
    <location>
        <begin position="1"/>
        <end position="23"/>
    </location>
</feature>
<reference evidence="2" key="1">
    <citation type="submission" date="2013-10" db="EMBL/GenBank/DDBJ databases">
        <title>Genomic analysis of the causative agents of coccidiosis in chickens.</title>
        <authorList>
            <person name="Reid A.J."/>
            <person name="Blake D."/>
            <person name="Billington K."/>
            <person name="Browne H."/>
            <person name="Dunn M."/>
            <person name="Hung S."/>
            <person name="Kawahara F."/>
            <person name="Miranda-Saavedra D."/>
            <person name="Mourier T."/>
            <person name="Nagra H."/>
            <person name="Otto T.D."/>
            <person name="Rawlings N."/>
            <person name="Sanchez A."/>
            <person name="Sanders M."/>
            <person name="Subramaniam C."/>
            <person name="Tay Y."/>
            <person name="Dear P."/>
            <person name="Doerig C."/>
            <person name="Gruber A."/>
            <person name="Parkinson J."/>
            <person name="Shirley M."/>
            <person name="Wan K.L."/>
            <person name="Berriman M."/>
            <person name="Tomley F."/>
            <person name="Pain A."/>
        </authorList>
    </citation>
    <scope>NUCLEOTIDE SEQUENCE [LARGE SCALE GENOMIC DNA]</scope>
    <source>
        <strain evidence="2">Houghton</strain>
    </source>
</reference>
<keyword evidence="1" id="KW-0732">Signal</keyword>
<accession>U6L5F7</accession>